<evidence type="ECO:0000313" key="1">
    <source>
        <dbReference type="EMBL" id="KAH7919778.1"/>
    </source>
</evidence>
<reference evidence="1" key="1">
    <citation type="journal article" date="2021" name="New Phytol.">
        <title>Evolutionary innovations through gain and loss of genes in the ectomycorrhizal Boletales.</title>
        <authorList>
            <person name="Wu G."/>
            <person name="Miyauchi S."/>
            <person name="Morin E."/>
            <person name="Kuo A."/>
            <person name="Drula E."/>
            <person name="Varga T."/>
            <person name="Kohler A."/>
            <person name="Feng B."/>
            <person name="Cao Y."/>
            <person name="Lipzen A."/>
            <person name="Daum C."/>
            <person name="Hundley H."/>
            <person name="Pangilinan J."/>
            <person name="Johnson J."/>
            <person name="Barry K."/>
            <person name="LaButti K."/>
            <person name="Ng V."/>
            <person name="Ahrendt S."/>
            <person name="Min B."/>
            <person name="Choi I.G."/>
            <person name="Park H."/>
            <person name="Plett J.M."/>
            <person name="Magnuson J."/>
            <person name="Spatafora J.W."/>
            <person name="Nagy L.G."/>
            <person name="Henrissat B."/>
            <person name="Grigoriev I.V."/>
            <person name="Yang Z.L."/>
            <person name="Xu J."/>
            <person name="Martin F.M."/>
        </authorList>
    </citation>
    <scope>NUCLEOTIDE SEQUENCE</scope>
    <source>
        <strain evidence="1">KUC20120723A-06</strain>
    </source>
</reference>
<comment type="caution">
    <text evidence="1">The sequence shown here is derived from an EMBL/GenBank/DDBJ whole genome shotgun (WGS) entry which is preliminary data.</text>
</comment>
<accession>A0ACB8B3V8</accession>
<gene>
    <name evidence="1" type="ORF">BV22DRAFT_844823</name>
</gene>
<proteinExistence type="predicted"/>
<dbReference type="Proteomes" id="UP000790709">
    <property type="component" value="Unassembled WGS sequence"/>
</dbReference>
<sequence>MSTPSPCSLNPQRLLGSILSAADGDWLSQSYSLRSLYLPTRPPIHQSHIVVHMSHYRPYVLQYPAGGSMQYAAAPHQLYPMPPSAGPSPLTSLSHPSAFTSSAYQSTPLLFSAPGTVQQQAINAATFAYNNATSQQLLYDNMQPIYQVARQPVQPQPQYIASRYPTAAGTTGYIPVGTVHRGAQDNTMLAYLVDYAVPASSSVAYSGYPRGYGSTSAANHGQDEALDTPDSPDSHASASPPSSPNVPPPPFYDPRASMSDVSTEDESPIDHDLLLAVQSAAAPIQRASRRYTKKATTIVMSGGVTKPQLTTEQKTCPVCNLTFKGNLTRHMAKHSKELQVLCDGCGGRFSRSDSLKRHLIRGSCKGFDDNLRAPREKENDWVVEQPDVPPAPQTKRKTTRPSTRSRPGAPPPVSHSLPAQSTMSPPADTDAAAATAVPADGKLSQEQLEAFIRIVNEMSGDAQSAPHPTPSGDGIKTQAP</sequence>
<keyword evidence="2" id="KW-1185">Reference proteome</keyword>
<protein>
    <submittedName>
        <fullName evidence="1">Uncharacterized protein</fullName>
    </submittedName>
</protein>
<dbReference type="EMBL" id="MU266631">
    <property type="protein sequence ID" value="KAH7919778.1"/>
    <property type="molecule type" value="Genomic_DNA"/>
</dbReference>
<organism evidence="1 2">
    <name type="scientific">Leucogyrophana mollusca</name>
    <dbReference type="NCBI Taxonomy" id="85980"/>
    <lineage>
        <taxon>Eukaryota</taxon>
        <taxon>Fungi</taxon>
        <taxon>Dikarya</taxon>
        <taxon>Basidiomycota</taxon>
        <taxon>Agaricomycotina</taxon>
        <taxon>Agaricomycetes</taxon>
        <taxon>Agaricomycetidae</taxon>
        <taxon>Boletales</taxon>
        <taxon>Boletales incertae sedis</taxon>
        <taxon>Leucogyrophana</taxon>
    </lineage>
</organism>
<name>A0ACB8B3V8_9AGAM</name>
<evidence type="ECO:0000313" key="2">
    <source>
        <dbReference type="Proteomes" id="UP000790709"/>
    </source>
</evidence>